<organism evidence="1 2">
    <name type="scientific">Hansschlegelia beijingensis</name>
    <dbReference type="NCBI Taxonomy" id="1133344"/>
    <lineage>
        <taxon>Bacteria</taxon>
        <taxon>Pseudomonadati</taxon>
        <taxon>Pseudomonadota</taxon>
        <taxon>Alphaproteobacteria</taxon>
        <taxon>Hyphomicrobiales</taxon>
        <taxon>Methylopilaceae</taxon>
        <taxon>Hansschlegelia</taxon>
    </lineage>
</organism>
<protein>
    <submittedName>
        <fullName evidence="1">Uncharacterized protein</fullName>
    </submittedName>
</protein>
<comment type="caution">
    <text evidence="1">The sequence shown here is derived from an EMBL/GenBank/DDBJ whole genome shotgun (WGS) entry which is preliminary data.</text>
</comment>
<proteinExistence type="predicted"/>
<evidence type="ECO:0000313" key="1">
    <source>
        <dbReference type="EMBL" id="MBB3974681.1"/>
    </source>
</evidence>
<keyword evidence="2" id="KW-1185">Reference proteome</keyword>
<dbReference type="RefSeq" id="WP_281375428.1">
    <property type="nucleotide sequence ID" value="NZ_JACIDR010000007.1"/>
</dbReference>
<evidence type="ECO:0000313" key="2">
    <source>
        <dbReference type="Proteomes" id="UP000528964"/>
    </source>
</evidence>
<dbReference type="Proteomes" id="UP000528964">
    <property type="component" value="Unassembled WGS sequence"/>
</dbReference>
<sequence>MVDSGPLSFVTPPKAVTLFGANWLGRLSDASLFGRSGSPIQA</sequence>
<dbReference type="EMBL" id="JACIDR010000007">
    <property type="protein sequence ID" value="MBB3974681.1"/>
    <property type="molecule type" value="Genomic_DNA"/>
</dbReference>
<reference evidence="1 2" key="1">
    <citation type="submission" date="2020-08" db="EMBL/GenBank/DDBJ databases">
        <title>Genomic Encyclopedia of Type Strains, Phase IV (KMG-IV): sequencing the most valuable type-strain genomes for metagenomic binning, comparative biology and taxonomic classification.</title>
        <authorList>
            <person name="Goeker M."/>
        </authorList>
    </citation>
    <scope>NUCLEOTIDE SEQUENCE [LARGE SCALE GENOMIC DNA]</scope>
    <source>
        <strain evidence="1 2">DSM 25481</strain>
    </source>
</reference>
<accession>A0A7W6D4Y1</accession>
<name>A0A7W6D4Y1_9HYPH</name>
<gene>
    <name evidence="1" type="ORF">GGR24_003368</name>
</gene>
<dbReference type="AlphaFoldDB" id="A0A7W6D4Y1"/>